<evidence type="ECO:0000313" key="1">
    <source>
        <dbReference type="EMBL" id="ANP90531.1"/>
    </source>
</evidence>
<dbReference type="Proteomes" id="UP000183050">
    <property type="component" value="Plasmid unnamed3"/>
</dbReference>
<dbReference type="EMBL" id="LWBS01000020">
    <property type="protein sequence ID" value="OAP97031.1"/>
    <property type="molecule type" value="Genomic_DNA"/>
</dbReference>
<geneLocation type="plasmid" evidence="2">
    <name>unnamed3</name>
</geneLocation>
<name>A0A179C0R9_RHILE</name>
<dbReference type="RefSeq" id="WP_064245286.1">
    <property type="nucleotide sequence ID" value="NZ_CP016289.1"/>
</dbReference>
<accession>A0A179C0R9</accession>
<reference evidence="3" key="1">
    <citation type="submission" date="2016-04" db="EMBL/GenBank/DDBJ databases">
        <title>Fast-growing isolate from the root nodules of Vavilovia formosa.</title>
        <authorList>
            <person name="Kimeklis A."/>
            <person name="Safronova V."/>
            <person name="Belimov A."/>
            <person name="Andronov E."/>
        </authorList>
    </citation>
    <scope>NUCLEOTIDE SEQUENCE [LARGE SCALE GENOMIC DNA]</scope>
    <source>
        <strain evidence="3">Vaf-46</strain>
    </source>
</reference>
<dbReference type="EMBL" id="CP016289">
    <property type="protein sequence ID" value="ANP90531.1"/>
    <property type="molecule type" value="Genomic_DNA"/>
</dbReference>
<organism evidence="3">
    <name type="scientific">Rhizobium leguminosarum</name>
    <dbReference type="NCBI Taxonomy" id="384"/>
    <lineage>
        <taxon>Bacteria</taxon>
        <taxon>Pseudomonadati</taxon>
        <taxon>Pseudomonadota</taxon>
        <taxon>Alphaproteobacteria</taxon>
        <taxon>Hyphomicrobiales</taxon>
        <taxon>Rhizobiaceae</taxon>
        <taxon>Rhizobium/Agrobacterium group</taxon>
        <taxon>Rhizobium</taxon>
    </lineage>
</organism>
<dbReference type="AlphaFoldDB" id="A0A179C0R9"/>
<keyword evidence="1" id="KW-0614">Plasmid</keyword>
<geneLocation type="plasmid" evidence="5">
    <name>unnamed3 sequence</name>
</geneLocation>
<evidence type="ECO:0000313" key="5">
    <source>
        <dbReference type="Proteomes" id="UP000183050"/>
    </source>
</evidence>
<reference evidence="2 5" key="3">
    <citation type="submission" date="2016-11" db="EMBL/GenBank/DDBJ databases">
        <title>Rhizobium leguminosarum bv. viciae strain Vaf12 isolated from Vavilovia formosa root nodules from Russia, Dagestan.</title>
        <authorList>
            <person name="Kimeklis A."/>
        </authorList>
    </citation>
    <scope>NUCLEOTIDE SEQUENCE [LARGE SCALE GENOMIC DNA]</scope>
    <source>
        <strain evidence="2 5">Vaf-108</strain>
        <plasmid evidence="5">Plasmid unnamed3 sequence</plasmid>
        <plasmid evidence="2">unnamed3</plasmid>
    </source>
</reference>
<geneLocation type="plasmid" evidence="1 4">
    <name>unnamed2</name>
</geneLocation>
<gene>
    <name evidence="3" type="ORF">A4U53_37315</name>
    <name evidence="1" type="ORF">BA011_31865</name>
    <name evidence="2" type="ORF">BMW22_35485</name>
</gene>
<reference evidence="1 4" key="2">
    <citation type="submission" date="2016-06" db="EMBL/GenBank/DDBJ databases">
        <title>Microsymbionts genomes from the relict species Vavilovia formosa.</title>
        <authorList>
            <person name="Chirak E."/>
            <person name="Kimeklis A."/>
            <person name="Andronov E."/>
        </authorList>
    </citation>
    <scope>NUCLEOTIDE SEQUENCE [LARGE SCALE GENOMIC DNA]</scope>
    <source>
        <strain evidence="1 4">Vaf10</strain>
        <plasmid evidence="4">Plasmid unnamed2</plasmid>
        <plasmid evidence="1">unnamed2</plasmid>
    </source>
</reference>
<evidence type="ECO:0000313" key="2">
    <source>
        <dbReference type="EMBL" id="API56747.1"/>
    </source>
</evidence>
<dbReference type="Proteomes" id="UP000092691">
    <property type="component" value="Plasmid unnamed2"/>
</dbReference>
<protein>
    <submittedName>
        <fullName evidence="3">Uncharacterized protein</fullName>
    </submittedName>
</protein>
<evidence type="ECO:0000313" key="4">
    <source>
        <dbReference type="Proteomes" id="UP000092691"/>
    </source>
</evidence>
<dbReference type="OrthoDB" id="8277149at2"/>
<sequence length="205" mass="21646">MTRAGSHGEQAALEDVAVRRAALAGAGCGAGWLSEIDADLLRHLDATPRLQSRLFHARAETGGDPACLPVEAGHLLTLSPRMQREAALSVGLTYHLAAAGPVLSKDKVAALTAIFGEDALVFACGHAHLSPSAPTLPGFEDEEVRRLAEADGWAILGFWLADNGLAPIWLSEWESRRDGGSISLIRSAALAIGKAVAIAQWESRR</sequence>
<proteinExistence type="predicted"/>
<dbReference type="EMBL" id="CP018231">
    <property type="protein sequence ID" value="API56747.1"/>
    <property type="molecule type" value="Genomic_DNA"/>
</dbReference>
<evidence type="ECO:0000313" key="3">
    <source>
        <dbReference type="EMBL" id="OAP97031.1"/>
    </source>
</evidence>